<dbReference type="Proteomes" id="UP000016638">
    <property type="component" value="Unassembled WGS sequence"/>
</dbReference>
<dbReference type="OrthoDB" id="3190637at2"/>
<gene>
    <name evidence="2" type="ORF">HMPREF1316_2260</name>
</gene>
<proteinExistence type="predicted"/>
<evidence type="ECO:0000259" key="1">
    <source>
        <dbReference type="Pfam" id="PF00248"/>
    </source>
</evidence>
<feature type="domain" description="NADP-dependent oxidoreductase" evidence="1">
    <location>
        <begin position="7"/>
        <end position="283"/>
    </location>
</feature>
<comment type="caution">
    <text evidence="2">The sequence shown here is derived from an EMBL/GenBank/DDBJ whole genome shotgun (WGS) entry which is preliminary data.</text>
</comment>
<dbReference type="Gene3D" id="3.20.20.100">
    <property type="entry name" value="NADP-dependent oxidoreductase domain"/>
    <property type="match status" value="1"/>
</dbReference>
<dbReference type="SUPFAM" id="SSF51430">
    <property type="entry name" value="NAD(P)-linked oxidoreductase"/>
    <property type="match status" value="1"/>
</dbReference>
<organism evidence="2 3">
    <name type="scientific">Olsenella profusa F0195</name>
    <dbReference type="NCBI Taxonomy" id="1125712"/>
    <lineage>
        <taxon>Bacteria</taxon>
        <taxon>Bacillati</taxon>
        <taxon>Actinomycetota</taxon>
        <taxon>Coriobacteriia</taxon>
        <taxon>Coriobacteriales</taxon>
        <taxon>Atopobiaceae</taxon>
        <taxon>Olsenella</taxon>
    </lineage>
</organism>
<evidence type="ECO:0000313" key="3">
    <source>
        <dbReference type="Proteomes" id="UP000016638"/>
    </source>
</evidence>
<dbReference type="PANTHER" id="PTHR43638">
    <property type="entry name" value="OXIDOREDUCTASE, ALDO/KETO REDUCTASE FAMILY PROTEIN"/>
    <property type="match status" value="1"/>
</dbReference>
<dbReference type="Pfam" id="PF00248">
    <property type="entry name" value="Aldo_ket_red"/>
    <property type="match status" value="1"/>
</dbReference>
<protein>
    <submittedName>
        <fullName evidence="2">Oxidoreductase, aldo/keto reductase family protein</fullName>
    </submittedName>
</protein>
<dbReference type="InterPro" id="IPR020471">
    <property type="entry name" value="AKR"/>
</dbReference>
<accession>U2V4S5</accession>
<sequence length="319" mass="35062">MDIMHPKIVIGTNSWGSPLYEQVVRGSAVDEGTLAAAVQEALDQDVALFDTARAYGLGACAKIMGRVLPDEAHVSAKFTPIGRHRAGRLIDSFERDARDLGRDYLDVYWLHLPSDIEGNLLEAVALRQVGLIGHIGVSNFSLAECQLAQEFLARFDVPLYGVQNHFSLVSHGPEELRTLAWCQEQDVRYWGWATLEEGLLAKASLRLASLRDREQRLARLYSVMETVGNDHGINLAQVAIAYCRTRGVVPMVGCRRPAHVREAADAARVGLTHTEVELLEQAAELCGVEGISGSCEVFRRLMSRVRTGAGTRDDLGRSA</sequence>
<dbReference type="InterPro" id="IPR023210">
    <property type="entry name" value="NADP_OxRdtase_dom"/>
</dbReference>
<keyword evidence="3" id="KW-1185">Reference proteome</keyword>
<dbReference type="CDD" id="cd19103">
    <property type="entry name" value="AKR_unchar"/>
    <property type="match status" value="1"/>
</dbReference>
<dbReference type="GO" id="GO:0016491">
    <property type="term" value="F:oxidoreductase activity"/>
    <property type="evidence" value="ECO:0007669"/>
    <property type="project" value="InterPro"/>
</dbReference>
<evidence type="ECO:0000313" key="2">
    <source>
        <dbReference type="EMBL" id="ERL07666.1"/>
    </source>
</evidence>
<dbReference type="STRING" id="1125712.HMPREF1316_2260"/>
<dbReference type="RefSeq" id="WP_021726505.1">
    <property type="nucleotide sequence ID" value="NZ_AWEZ01000056.1"/>
</dbReference>
<dbReference type="EMBL" id="AWEZ01000056">
    <property type="protein sequence ID" value="ERL07666.1"/>
    <property type="molecule type" value="Genomic_DNA"/>
</dbReference>
<name>U2V4S5_9ACTN</name>
<dbReference type="AlphaFoldDB" id="U2V4S5"/>
<dbReference type="InterPro" id="IPR036812">
    <property type="entry name" value="NAD(P)_OxRdtase_dom_sf"/>
</dbReference>
<dbReference type="eggNOG" id="COG0667">
    <property type="taxonomic scope" value="Bacteria"/>
</dbReference>
<dbReference type="PANTHER" id="PTHR43638:SF3">
    <property type="entry name" value="ALDEHYDE REDUCTASE"/>
    <property type="match status" value="1"/>
</dbReference>
<reference evidence="2 3" key="1">
    <citation type="submission" date="2013-08" db="EMBL/GenBank/DDBJ databases">
        <authorList>
            <person name="Durkin A.S."/>
            <person name="Haft D.R."/>
            <person name="McCorrison J."/>
            <person name="Torralba M."/>
            <person name="Gillis M."/>
            <person name="Haft D.H."/>
            <person name="Methe B."/>
            <person name="Sutton G."/>
            <person name="Nelson K.E."/>
        </authorList>
    </citation>
    <scope>NUCLEOTIDE SEQUENCE [LARGE SCALE GENOMIC DNA]</scope>
    <source>
        <strain evidence="2 3">F0195</strain>
    </source>
</reference>
<dbReference type="PATRIC" id="fig|1125712.3.peg.1603"/>
<dbReference type="PRINTS" id="PR00069">
    <property type="entry name" value="ALDKETRDTASE"/>
</dbReference>